<organism evidence="2">
    <name type="scientific">Davidia involucrata</name>
    <name type="common">Dove tree</name>
    <dbReference type="NCBI Taxonomy" id="16924"/>
    <lineage>
        <taxon>Eukaryota</taxon>
        <taxon>Viridiplantae</taxon>
        <taxon>Streptophyta</taxon>
        <taxon>Embryophyta</taxon>
        <taxon>Tracheophyta</taxon>
        <taxon>Spermatophyta</taxon>
        <taxon>Magnoliopsida</taxon>
        <taxon>eudicotyledons</taxon>
        <taxon>Gunneridae</taxon>
        <taxon>Pentapetalae</taxon>
        <taxon>asterids</taxon>
        <taxon>Cornales</taxon>
        <taxon>Nyssaceae</taxon>
        <taxon>Davidia</taxon>
    </lineage>
</organism>
<dbReference type="EMBL" id="GHES01000757">
    <property type="protein sequence ID" value="MPA31316.1"/>
    <property type="molecule type" value="Transcribed_RNA"/>
</dbReference>
<sequence length="361" mass="41197">MVFLGTLLRSHHFHTLLKHQNPPQYAKNPLHSPSAATHYIFSNSYKSSLLSSVFRRTISLSAQFVTESINSDNSEEKNKKTKKPLHVLFREPVGLTEKLESDSETIELMKKLRKLEDDATRLKENKEERENLNKKPNKVYGALKNESKPKSFYALFGNNAVSSEKSGDREPLQEEEELMVFKELSPEMVLFVSHLYKEGYFNDANFFPRNKFDVSCFENSYGRDFLKFAAEKFGKDNQEIAKWLSGSDLKKVALFGCPSLTKKNVFSAKRLRTFFGIQEDTVCSKCVLRQSCKFPNQSVWKGDTKNLNLAAVMRVITLYALELVPPQLVVPDEIKTSVSHLLKEVLNLSQTVSQSHSESHG</sequence>
<gene>
    <name evidence="2" type="ORF">Din_000757</name>
</gene>
<protein>
    <submittedName>
        <fullName evidence="2">Uncharacterized protein</fullName>
    </submittedName>
</protein>
<dbReference type="AlphaFoldDB" id="A0A5B6YIT7"/>
<evidence type="ECO:0000313" key="2">
    <source>
        <dbReference type="EMBL" id="MPA31316.1"/>
    </source>
</evidence>
<feature type="coiled-coil region" evidence="1">
    <location>
        <begin position="105"/>
        <end position="135"/>
    </location>
</feature>
<accession>A0A5B6YIT7</accession>
<proteinExistence type="predicted"/>
<dbReference type="GO" id="GO:0005737">
    <property type="term" value="C:cytoplasm"/>
    <property type="evidence" value="ECO:0007669"/>
    <property type="project" value="TreeGrafter"/>
</dbReference>
<dbReference type="PANTHER" id="PTHR23111:SF24">
    <property type="entry name" value="OS01G0203300 PROTEIN"/>
    <property type="match status" value="1"/>
</dbReference>
<evidence type="ECO:0000256" key="1">
    <source>
        <dbReference type="SAM" id="Coils"/>
    </source>
</evidence>
<name>A0A5B6YIT7_DAVIN</name>
<keyword evidence="1" id="KW-0175">Coiled coil</keyword>
<dbReference type="PANTHER" id="PTHR23111">
    <property type="entry name" value="ZINC FINGER PROTEIN"/>
    <property type="match status" value="1"/>
</dbReference>
<dbReference type="GO" id="GO:0003729">
    <property type="term" value="F:mRNA binding"/>
    <property type="evidence" value="ECO:0007669"/>
    <property type="project" value="TreeGrafter"/>
</dbReference>
<reference evidence="2" key="1">
    <citation type="submission" date="2019-08" db="EMBL/GenBank/DDBJ databases">
        <title>Reference gene set and small RNA set construction with multiple tissues from Davidia involucrata Baill.</title>
        <authorList>
            <person name="Yang H."/>
            <person name="Zhou C."/>
            <person name="Li G."/>
            <person name="Wang J."/>
            <person name="Gao P."/>
            <person name="Wang M."/>
            <person name="Wang R."/>
            <person name="Zhao Y."/>
        </authorList>
    </citation>
    <scope>NUCLEOTIDE SEQUENCE</scope>
    <source>
        <tissue evidence="2">Mixed with DoveR01_LX</tissue>
    </source>
</reference>